<protein>
    <submittedName>
        <fullName evidence="1">Uncharacterized protein</fullName>
    </submittedName>
</protein>
<reference evidence="1" key="1">
    <citation type="submission" date="2018-02" db="EMBL/GenBank/DDBJ databases">
        <title>Rhizophora mucronata_Transcriptome.</title>
        <authorList>
            <person name="Meera S.P."/>
            <person name="Sreeshan A."/>
            <person name="Augustine A."/>
        </authorList>
    </citation>
    <scope>NUCLEOTIDE SEQUENCE</scope>
    <source>
        <tissue evidence="1">Leaf</tissue>
    </source>
</reference>
<accession>A0A2P2N2Q7</accession>
<dbReference type="EMBL" id="GGEC01056277">
    <property type="protein sequence ID" value="MBX36761.1"/>
    <property type="molecule type" value="Transcribed_RNA"/>
</dbReference>
<organism evidence="1">
    <name type="scientific">Rhizophora mucronata</name>
    <name type="common">Asiatic mangrove</name>
    <dbReference type="NCBI Taxonomy" id="61149"/>
    <lineage>
        <taxon>Eukaryota</taxon>
        <taxon>Viridiplantae</taxon>
        <taxon>Streptophyta</taxon>
        <taxon>Embryophyta</taxon>
        <taxon>Tracheophyta</taxon>
        <taxon>Spermatophyta</taxon>
        <taxon>Magnoliopsida</taxon>
        <taxon>eudicotyledons</taxon>
        <taxon>Gunneridae</taxon>
        <taxon>Pentapetalae</taxon>
        <taxon>rosids</taxon>
        <taxon>fabids</taxon>
        <taxon>Malpighiales</taxon>
        <taxon>Rhizophoraceae</taxon>
        <taxon>Rhizophora</taxon>
    </lineage>
</organism>
<dbReference type="AlphaFoldDB" id="A0A2P2N2Q7"/>
<sequence length="29" mass="3649">MHQCYLRMKISFAGRSVQLQKIQYVFWMR</sequence>
<evidence type="ECO:0000313" key="1">
    <source>
        <dbReference type="EMBL" id="MBX36761.1"/>
    </source>
</evidence>
<name>A0A2P2N2Q7_RHIMU</name>
<proteinExistence type="predicted"/>